<dbReference type="GO" id="GO:0006261">
    <property type="term" value="P:DNA-templated DNA replication"/>
    <property type="evidence" value="ECO:0007669"/>
    <property type="project" value="TreeGrafter"/>
</dbReference>
<evidence type="ECO:0000259" key="10">
    <source>
        <dbReference type="Pfam" id="PF06144"/>
    </source>
</evidence>
<evidence type="ECO:0000256" key="2">
    <source>
        <dbReference type="ARBA" id="ARBA00017703"/>
    </source>
</evidence>
<dbReference type="Pfam" id="PF21694">
    <property type="entry name" value="DNA_pol3_delta_C"/>
    <property type="match status" value="1"/>
</dbReference>
<dbReference type="InterPro" id="IPR005790">
    <property type="entry name" value="DNA_polIII_delta"/>
</dbReference>
<dbReference type="NCBIfam" id="TIGR01128">
    <property type="entry name" value="holA"/>
    <property type="match status" value="1"/>
</dbReference>
<dbReference type="Proteomes" id="UP000434409">
    <property type="component" value="Unassembled WGS sequence"/>
</dbReference>
<keyword evidence="6" id="KW-0239">DNA-directed DNA polymerase</keyword>
<feature type="coiled-coil region" evidence="9">
    <location>
        <begin position="155"/>
        <end position="182"/>
    </location>
</feature>
<accession>A0A6N7URC6</accession>
<dbReference type="AlphaFoldDB" id="A0A6N7URC6"/>
<dbReference type="InterPro" id="IPR008921">
    <property type="entry name" value="DNA_pol3_clamp-load_cplx_C"/>
</dbReference>
<dbReference type="PANTHER" id="PTHR34388:SF1">
    <property type="entry name" value="DNA POLYMERASE III SUBUNIT DELTA"/>
    <property type="match status" value="1"/>
</dbReference>
<evidence type="ECO:0000256" key="8">
    <source>
        <dbReference type="ARBA" id="ARBA00049244"/>
    </source>
</evidence>
<dbReference type="Gene3D" id="1.20.272.10">
    <property type="match status" value="1"/>
</dbReference>
<dbReference type="SUPFAM" id="SSF52540">
    <property type="entry name" value="P-loop containing nucleoside triphosphate hydrolases"/>
    <property type="match status" value="1"/>
</dbReference>
<dbReference type="InterPro" id="IPR027417">
    <property type="entry name" value="P-loop_NTPase"/>
</dbReference>
<dbReference type="GO" id="GO:0003887">
    <property type="term" value="F:DNA-directed DNA polymerase activity"/>
    <property type="evidence" value="ECO:0007669"/>
    <property type="project" value="UniProtKB-KW"/>
</dbReference>
<evidence type="ECO:0000256" key="4">
    <source>
        <dbReference type="ARBA" id="ARBA00022695"/>
    </source>
</evidence>
<dbReference type="Gene3D" id="1.10.8.60">
    <property type="match status" value="1"/>
</dbReference>
<evidence type="ECO:0000256" key="6">
    <source>
        <dbReference type="ARBA" id="ARBA00022932"/>
    </source>
</evidence>
<evidence type="ECO:0000256" key="7">
    <source>
        <dbReference type="ARBA" id="ARBA00034754"/>
    </source>
</evidence>
<comment type="similarity">
    <text evidence="7">Belongs to the DNA polymerase HolA subunit family.</text>
</comment>
<keyword evidence="3 12" id="KW-0808">Transferase</keyword>
<dbReference type="GO" id="GO:0009360">
    <property type="term" value="C:DNA polymerase III complex"/>
    <property type="evidence" value="ECO:0007669"/>
    <property type="project" value="InterPro"/>
</dbReference>
<dbReference type="GO" id="GO:0003677">
    <property type="term" value="F:DNA binding"/>
    <property type="evidence" value="ECO:0007669"/>
    <property type="project" value="InterPro"/>
</dbReference>
<evidence type="ECO:0000313" key="13">
    <source>
        <dbReference type="Proteomes" id="UP000434409"/>
    </source>
</evidence>
<evidence type="ECO:0000256" key="9">
    <source>
        <dbReference type="SAM" id="Coils"/>
    </source>
</evidence>
<reference evidence="12 13" key="1">
    <citation type="submission" date="2019-08" db="EMBL/GenBank/DDBJ databases">
        <title>In-depth cultivation of the pig gut microbiome towards novel bacterial diversity and tailored functional studies.</title>
        <authorList>
            <person name="Wylensek D."/>
            <person name="Hitch T.C.A."/>
            <person name="Clavel T."/>
        </authorList>
    </citation>
    <scope>NUCLEOTIDE SEQUENCE [LARGE SCALE GENOMIC DNA]</scope>
    <source>
        <strain evidence="12 13">68-1-5</strain>
    </source>
</reference>
<evidence type="ECO:0000256" key="1">
    <source>
        <dbReference type="ARBA" id="ARBA00012417"/>
    </source>
</evidence>
<keyword evidence="5" id="KW-0235">DNA replication</keyword>
<proteinExistence type="inferred from homology"/>
<dbReference type="InterPro" id="IPR010372">
    <property type="entry name" value="DNA_pol3_delta_N"/>
</dbReference>
<keyword evidence="4 12" id="KW-0548">Nucleotidyltransferase</keyword>
<dbReference type="PANTHER" id="PTHR34388">
    <property type="entry name" value="DNA POLYMERASE III SUBUNIT DELTA"/>
    <property type="match status" value="1"/>
</dbReference>
<protein>
    <recommendedName>
        <fullName evidence="2">DNA polymerase III subunit delta</fullName>
        <ecNumber evidence="1">2.7.7.7</ecNumber>
    </recommendedName>
</protein>
<keyword evidence="13" id="KW-1185">Reference proteome</keyword>
<dbReference type="InterPro" id="IPR048466">
    <property type="entry name" value="DNA_pol3_delta-like_C"/>
</dbReference>
<sequence length="326" mass="38149">MKKLQEDIKTGNWERMYLLFGEEEYLKKQYRNRLAEALLPEQKEMNYSYYEGKDISVGAVIDTAETLPFFADSRLIVIENSGWFKKGESRLTDYLQELPDTTRILFVEREVDKRGRLYKAVTKLGYSAEMKRQEEGTLLRWVESRIRQDGKTISKDAAYRLLERSGSNMENLEKEIEKLICYRLDGAEITKADVEAITTWNMEEKVFSMIEAVASKNRRKALDYYYELLALKEPPMKILNLLNSQFRRLLETIALKQRGLDKGQIAKELGVHPYAVSKYIQQGSRYKKEEIRRILEEGADLEERVKTGRIADRMSVELFVVKYSSP</sequence>
<evidence type="ECO:0000256" key="3">
    <source>
        <dbReference type="ARBA" id="ARBA00022679"/>
    </source>
</evidence>
<name>A0A6N7URC6_9FIRM</name>
<dbReference type="Gene3D" id="3.40.50.300">
    <property type="entry name" value="P-loop containing nucleotide triphosphate hydrolases"/>
    <property type="match status" value="1"/>
</dbReference>
<evidence type="ECO:0000313" key="12">
    <source>
        <dbReference type="EMBL" id="MSR93243.1"/>
    </source>
</evidence>
<gene>
    <name evidence="12" type="primary">holA</name>
    <name evidence="12" type="ORF">FYJ34_02905</name>
</gene>
<feature type="domain" description="DNA polymerase III delta subunit-like C-terminal" evidence="11">
    <location>
        <begin position="203"/>
        <end position="323"/>
    </location>
</feature>
<keyword evidence="9" id="KW-0175">Coiled coil</keyword>
<comment type="caution">
    <text evidence="12">The sequence shown here is derived from an EMBL/GenBank/DDBJ whole genome shotgun (WGS) entry which is preliminary data.</text>
</comment>
<dbReference type="SUPFAM" id="SSF48019">
    <property type="entry name" value="post-AAA+ oligomerization domain-like"/>
    <property type="match status" value="1"/>
</dbReference>
<evidence type="ECO:0000259" key="11">
    <source>
        <dbReference type="Pfam" id="PF21694"/>
    </source>
</evidence>
<feature type="domain" description="DNA polymerase III delta N-terminal" evidence="10">
    <location>
        <begin position="17"/>
        <end position="123"/>
    </location>
</feature>
<comment type="catalytic activity">
    <reaction evidence="8">
        <text>DNA(n) + a 2'-deoxyribonucleoside 5'-triphosphate = DNA(n+1) + diphosphate</text>
        <dbReference type="Rhea" id="RHEA:22508"/>
        <dbReference type="Rhea" id="RHEA-COMP:17339"/>
        <dbReference type="Rhea" id="RHEA-COMP:17340"/>
        <dbReference type="ChEBI" id="CHEBI:33019"/>
        <dbReference type="ChEBI" id="CHEBI:61560"/>
        <dbReference type="ChEBI" id="CHEBI:173112"/>
        <dbReference type="EC" id="2.7.7.7"/>
    </reaction>
</comment>
<organism evidence="12 13">
    <name type="scientific">Suipraeoptans intestinalis</name>
    <dbReference type="NCBI Taxonomy" id="2606628"/>
    <lineage>
        <taxon>Bacteria</taxon>
        <taxon>Bacillati</taxon>
        <taxon>Bacillota</taxon>
        <taxon>Clostridia</taxon>
        <taxon>Lachnospirales</taxon>
        <taxon>Lachnospiraceae</taxon>
        <taxon>Suipraeoptans</taxon>
    </lineage>
</organism>
<evidence type="ECO:0000256" key="5">
    <source>
        <dbReference type="ARBA" id="ARBA00022705"/>
    </source>
</evidence>
<dbReference type="EMBL" id="VULY01000018">
    <property type="protein sequence ID" value="MSR93243.1"/>
    <property type="molecule type" value="Genomic_DNA"/>
</dbReference>
<dbReference type="RefSeq" id="WP_154476095.1">
    <property type="nucleotide sequence ID" value="NZ_VULY01000018.1"/>
</dbReference>
<dbReference type="Pfam" id="PF06144">
    <property type="entry name" value="DNA_pol3_delta"/>
    <property type="match status" value="1"/>
</dbReference>
<dbReference type="EC" id="2.7.7.7" evidence="1"/>